<dbReference type="Gene3D" id="3.40.50.1010">
    <property type="entry name" value="5'-nuclease"/>
    <property type="match status" value="1"/>
</dbReference>
<evidence type="ECO:0000259" key="2">
    <source>
        <dbReference type="Pfam" id="PF18501"/>
    </source>
</evidence>
<comment type="caution">
    <text evidence="3">The sequence shown here is derived from an EMBL/GenBank/DDBJ whole genome shotgun (WGS) entry which is preliminary data.</text>
</comment>
<gene>
    <name evidence="3" type="ORF">COV02_01640</name>
</gene>
<dbReference type="GO" id="GO:0004540">
    <property type="term" value="F:RNA nuclease activity"/>
    <property type="evidence" value="ECO:0007669"/>
    <property type="project" value="InterPro"/>
</dbReference>
<feature type="domain" description="NYN" evidence="1">
    <location>
        <begin position="333"/>
        <end position="438"/>
    </location>
</feature>
<dbReference type="Pfam" id="PF18501">
    <property type="entry name" value="REC1"/>
    <property type="match status" value="1"/>
</dbReference>
<dbReference type="PANTHER" id="PTHR35458:SF8">
    <property type="entry name" value="SLR0650 PROTEIN"/>
    <property type="match status" value="1"/>
</dbReference>
<dbReference type="InterPro" id="IPR047140">
    <property type="entry name" value="LabA"/>
</dbReference>
<dbReference type="CDD" id="cd10911">
    <property type="entry name" value="PIN_LabA"/>
    <property type="match status" value="1"/>
</dbReference>
<accession>A0A2M8LAG6</accession>
<organism evidence="3 4">
    <name type="scientific">Candidatus Terrybacteria bacterium CG10_big_fil_rev_8_21_14_0_10_41_10</name>
    <dbReference type="NCBI Taxonomy" id="1975026"/>
    <lineage>
        <taxon>Bacteria</taxon>
        <taxon>Candidatus Terryibacteriota</taxon>
    </lineage>
</organism>
<dbReference type="EMBL" id="PFER01000025">
    <property type="protein sequence ID" value="PJE73627.1"/>
    <property type="molecule type" value="Genomic_DNA"/>
</dbReference>
<proteinExistence type="predicted"/>
<protein>
    <recommendedName>
        <fullName evidence="5">NYN domain-containing protein</fullName>
    </recommendedName>
</protein>
<feature type="domain" description="Cas12a REC1" evidence="2">
    <location>
        <begin position="61"/>
        <end position="271"/>
    </location>
</feature>
<dbReference type="Proteomes" id="UP000230959">
    <property type="component" value="Unassembled WGS sequence"/>
</dbReference>
<reference evidence="4" key="1">
    <citation type="submission" date="2017-09" db="EMBL/GenBank/DDBJ databases">
        <title>Depth-based differentiation of microbial function through sediment-hosted aquifers and enrichment of novel symbionts in the deep terrestrial subsurface.</title>
        <authorList>
            <person name="Probst A.J."/>
            <person name="Ladd B."/>
            <person name="Jarett J.K."/>
            <person name="Geller-Mcgrath D.E."/>
            <person name="Sieber C.M.K."/>
            <person name="Emerson J.B."/>
            <person name="Anantharaman K."/>
            <person name="Thomas B.C."/>
            <person name="Malmstrom R."/>
            <person name="Stieglmeier M."/>
            <person name="Klingl A."/>
            <person name="Woyke T."/>
            <person name="Ryan C.M."/>
            <person name="Banfield J.F."/>
        </authorList>
    </citation>
    <scope>NUCLEOTIDE SEQUENCE [LARGE SCALE GENOMIC DNA]</scope>
</reference>
<evidence type="ECO:0000313" key="4">
    <source>
        <dbReference type="Proteomes" id="UP000230959"/>
    </source>
</evidence>
<evidence type="ECO:0000259" key="1">
    <source>
        <dbReference type="Pfam" id="PF01936"/>
    </source>
</evidence>
<evidence type="ECO:0000313" key="3">
    <source>
        <dbReference type="EMBL" id="PJE73627.1"/>
    </source>
</evidence>
<dbReference type="InterPro" id="IPR040787">
    <property type="entry name" value="Cas12a_REC1"/>
</dbReference>
<dbReference type="InterPro" id="IPR021139">
    <property type="entry name" value="NYN"/>
</dbReference>
<evidence type="ECO:0008006" key="5">
    <source>
        <dbReference type="Google" id="ProtNLM"/>
    </source>
</evidence>
<sequence>MKKEKEFNPFEKFTNLYSLSKTLRFELKPVGKTLENMRTHLEYDKDLQTFMKDQDIEDAYQTLKPILDNIHEDFITQSLESAKAKSIDFSGYLEKYRQKDKKDKKEISDADEKKLRDEFAQTFKEAAKKIKNEYQNIDPKTGLGVEEYDEIDEDNHKKKGLFKKENHEILTESAILRYIEINIDKLTDSEEEKKKIKEALDKFKRFFTYFGGFNQNRENYYFTKDEKATAVATRIVHENLPKFCDNVLQFSYIIKKRKDKETDKTIEERVERKQEYLNAYNFLKSQNKTTQIKDAESGKMIEASAILEYIFIISYFSSCLSQSGKDGTREYSGDGKHKFFTYLKKGLGFTVRKKELKRISVVGENGESIIEKGNMDVEITVDALDNIKKYDTAILFSGDADFLALVNYIKNSGKKVYIFSSKNNISHELKTGGDGYFDLRDIKGLWGKDLKYREK</sequence>
<dbReference type="PANTHER" id="PTHR35458">
    <property type="entry name" value="SLR0755 PROTEIN"/>
    <property type="match status" value="1"/>
</dbReference>
<dbReference type="Pfam" id="PF01936">
    <property type="entry name" value="NYN"/>
    <property type="match status" value="1"/>
</dbReference>
<dbReference type="AlphaFoldDB" id="A0A2M8LAG6"/>
<name>A0A2M8LAG6_9BACT</name>